<evidence type="ECO:0000313" key="4">
    <source>
        <dbReference type="Proteomes" id="UP001139158"/>
    </source>
</evidence>
<protein>
    <submittedName>
        <fullName evidence="3">Isochorismatase family protein</fullName>
    </submittedName>
</protein>
<dbReference type="SUPFAM" id="SSF52499">
    <property type="entry name" value="Isochorismatase-like hydrolases"/>
    <property type="match status" value="1"/>
</dbReference>
<keyword evidence="4" id="KW-1185">Reference proteome</keyword>
<feature type="domain" description="Isochorismatase-like" evidence="2">
    <location>
        <begin position="19"/>
        <end position="189"/>
    </location>
</feature>
<proteinExistence type="predicted"/>
<name>A0A9X1SEC5_9MICC</name>
<dbReference type="Proteomes" id="UP001139158">
    <property type="component" value="Unassembled WGS sequence"/>
</dbReference>
<dbReference type="EMBL" id="JAJFZV010000019">
    <property type="protein sequence ID" value="MCC3299516.1"/>
    <property type="molecule type" value="Genomic_DNA"/>
</dbReference>
<dbReference type="RefSeq" id="WP_227897503.1">
    <property type="nucleotide sequence ID" value="NZ_CP099466.1"/>
</dbReference>
<evidence type="ECO:0000259" key="2">
    <source>
        <dbReference type="Pfam" id="PF00857"/>
    </source>
</evidence>
<gene>
    <name evidence="3" type="ORF">LJ757_17115</name>
</gene>
<dbReference type="AlphaFoldDB" id="A0A9X1SEC5"/>
<sequence>MTGFAHGFDGTLAPGTAPAVVAVDLMRAYFDPQSPLCLPDKEFLDSAAQVLVAARACGVPVLHTRVSFGPDGADGGVFIRKVPALRLLIGETELGQLMPEVAPEEGETVLVKQYASAFFGTDLAQLLHTRAIDTLVIVGTSTSGCIRATAVDAMQHGFVPIVVGNAVGDRDAAVHDGSLYDLQAKYAEIWNSSAVEEYFREG</sequence>
<dbReference type="PANTHER" id="PTHR43540:SF1">
    <property type="entry name" value="ISOCHORISMATASE HYDROLASE"/>
    <property type="match status" value="1"/>
</dbReference>
<comment type="caution">
    <text evidence="3">The sequence shown here is derived from an EMBL/GenBank/DDBJ whole genome shotgun (WGS) entry which is preliminary data.</text>
</comment>
<dbReference type="InterPro" id="IPR050272">
    <property type="entry name" value="Isochorismatase-like_hydrls"/>
</dbReference>
<reference evidence="3" key="1">
    <citation type="submission" date="2021-10" db="EMBL/GenBank/DDBJ databases">
        <title>Novel species in genus Arthrobacter.</title>
        <authorList>
            <person name="Liu Y."/>
        </authorList>
    </citation>
    <scope>NUCLEOTIDE SEQUENCE</scope>
    <source>
        <strain evidence="3">Zg-Y453</strain>
    </source>
</reference>
<dbReference type="Pfam" id="PF00857">
    <property type="entry name" value="Isochorismatase"/>
    <property type="match status" value="1"/>
</dbReference>
<accession>A0A9X1SEC5</accession>
<keyword evidence="1" id="KW-0378">Hydrolase</keyword>
<dbReference type="Gene3D" id="3.40.50.850">
    <property type="entry name" value="Isochorismatase-like"/>
    <property type="match status" value="1"/>
</dbReference>
<dbReference type="InterPro" id="IPR036380">
    <property type="entry name" value="Isochorismatase-like_sf"/>
</dbReference>
<dbReference type="PANTHER" id="PTHR43540">
    <property type="entry name" value="PEROXYUREIDOACRYLATE/UREIDOACRYLATE AMIDOHYDROLASE-RELATED"/>
    <property type="match status" value="1"/>
</dbReference>
<evidence type="ECO:0000313" key="3">
    <source>
        <dbReference type="EMBL" id="MCC3299516.1"/>
    </source>
</evidence>
<dbReference type="InterPro" id="IPR000868">
    <property type="entry name" value="Isochorismatase-like_dom"/>
</dbReference>
<organism evidence="3 4">
    <name type="scientific">Arthrobacter caoxuetaonis</name>
    <dbReference type="NCBI Taxonomy" id="2886935"/>
    <lineage>
        <taxon>Bacteria</taxon>
        <taxon>Bacillati</taxon>
        <taxon>Actinomycetota</taxon>
        <taxon>Actinomycetes</taxon>
        <taxon>Micrococcales</taxon>
        <taxon>Micrococcaceae</taxon>
        <taxon>Arthrobacter</taxon>
    </lineage>
</organism>
<dbReference type="GO" id="GO:0016787">
    <property type="term" value="F:hydrolase activity"/>
    <property type="evidence" value="ECO:0007669"/>
    <property type="project" value="UniProtKB-KW"/>
</dbReference>
<evidence type="ECO:0000256" key="1">
    <source>
        <dbReference type="ARBA" id="ARBA00022801"/>
    </source>
</evidence>